<evidence type="ECO:0000256" key="2">
    <source>
        <dbReference type="SAM" id="Phobius"/>
    </source>
</evidence>
<keyword evidence="2" id="KW-0472">Membrane</keyword>
<evidence type="ECO:0000313" key="4">
    <source>
        <dbReference type="Proteomes" id="UP001168338"/>
    </source>
</evidence>
<sequence length="143" mass="15782">MEPAGEKTVRVYFLLALVLFFAGIFTLVAASSPQKADDRFDDALLELDQALVELEHLEQRNTSTAPWEAREKVSAAVEHLRRTAEEKEVEIDEIETTYAALDRRLAALPDGASAPEAAGAIADEVHALRVAWHRQYASPSIPI</sequence>
<keyword evidence="4" id="KW-1185">Reference proteome</keyword>
<name>A0ABT8MAI3_9EURY</name>
<comment type="caution">
    <text evidence="3">The sequence shown here is derived from an EMBL/GenBank/DDBJ whole genome shotgun (WGS) entry which is preliminary data.</text>
</comment>
<protein>
    <submittedName>
        <fullName evidence="3">Uncharacterized protein</fullName>
    </submittedName>
</protein>
<keyword evidence="2" id="KW-1133">Transmembrane helix</keyword>
<dbReference type="Proteomes" id="UP001168338">
    <property type="component" value="Unassembled WGS sequence"/>
</dbReference>
<accession>A0ABT8MAI3</accession>
<keyword evidence="1" id="KW-0175">Coiled coil</keyword>
<dbReference type="EMBL" id="VCYH01000005">
    <property type="protein sequence ID" value="MDN7024940.1"/>
    <property type="molecule type" value="Genomic_DNA"/>
</dbReference>
<proteinExistence type="predicted"/>
<dbReference type="RefSeq" id="WP_301664067.1">
    <property type="nucleotide sequence ID" value="NZ_VCYH01000005.1"/>
</dbReference>
<keyword evidence="2" id="KW-0812">Transmembrane</keyword>
<gene>
    <name evidence="3" type="ORF">FGU65_08575</name>
</gene>
<evidence type="ECO:0000256" key="1">
    <source>
        <dbReference type="SAM" id="Coils"/>
    </source>
</evidence>
<organism evidence="3 4">
    <name type="scientific">Methanoculleus frigidifontis</name>
    <dbReference type="NCBI Taxonomy" id="2584085"/>
    <lineage>
        <taxon>Archaea</taxon>
        <taxon>Methanobacteriati</taxon>
        <taxon>Methanobacteriota</taxon>
        <taxon>Stenosarchaea group</taxon>
        <taxon>Methanomicrobia</taxon>
        <taxon>Methanomicrobiales</taxon>
        <taxon>Methanomicrobiaceae</taxon>
        <taxon>Methanoculleus</taxon>
    </lineage>
</organism>
<feature type="transmembrane region" description="Helical" evidence="2">
    <location>
        <begin position="12"/>
        <end position="30"/>
    </location>
</feature>
<feature type="coiled-coil region" evidence="1">
    <location>
        <begin position="40"/>
        <end position="104"/>
    </location>
</feature>
<reference evidence="3" key="1">
    <citation type="submission" date="2019-05" db="EMBL/GenBank/DDBJ databases">
        <title>Methanoculleus sp. FWC-SCC1, a methanogenic archaeon isolated from deep marine cold seep.</title>
        <authorList>
            <person name="Chen Y.-W."/>
            <person name="Chen S.-C."/>
            <person name="Teng N.-H."/>
            <person name="Lai M.-C."/>
        </authorList>
    </citation>
    <scope>NUCLEOTIDE SEQUENCE</scope>
    <source>
        <strain evidence="3">FWC-SCC1</strain>
    </source>
</reference>
<evidence type="ECO:0000313" key="3">
    <source>
        <dbReference type="EMBL" id="MDN7024940.1"/>
    </source>
</evidence>